<accession>A0ACA9Q162</accession>
<evidence type="ECO:0000313" key="2">
    <source>
        <dbReference type="Proteomes" id="UP000789525"/>
    </source>
</evidence>
<reference evidence="1" key="1">
    <citation type="submission" date="2021-06" db="EMBL/GenBank/DDBJ databases">
        <authorList>
            <person name="Kallberg Y."/>
            <person name="Tangrot J."/>
            <person name="Rosling A."/>
        </authorList>
    </citation>
    <scope>NUCLEOTIDE SEQUENCE</scope>
    <source>
        <strain evidence="1">CL356</strain>
    </source>
</reference>
<name>A0ACA9Q162_9GLOM</name>
<feature type="non-terminal residue" evidence="1">
    <location>
        <position position="264"/>
    </location>
</feature>
<gene>
    <name evidence="1" type="ORF">ACOLOM_LOCUS11651</name>
</gene>
<dbReference type="Proteomes" id="UP000789525">
    <property type="component" value="Unassembled WGS sequence"/>
</dbReference>
<organism evidence="1 2">
    <name type="scientific">Acaulospora colombiana</name>
    <dbReference type="NCBI Taxonomy" id="27376"/>
    <lineage>
        <taxon>Eukaryota</taxon>
        <taxon>Fungi</taxon>
        <taxon>Fungi incertae sedis</taxon>
        <taxon>Mucoromycota</taxon>
        <taxon>Glomeromycotina</taxon>
        <taxon>Glomeromycetes</taxon>
        <taxon>Diversisporales</taxon>
        <taxon>Acaulosporaceae</taxon>
        <taxon>Acaulospora</taxon>
    </lineage>
</organism>
<feature type="non-terminal residue" evidence="1">
    <location>
        <position position="1"/>
    </location>
</feature>
<comment type="caution">
    <text evidence="1">The sequence shown here is derived from an EMBL/GenBank/DDBJ whole genome shotgun (WGS) entry which is preliminary data.</text>
</comment>
<protein>
    <submittedName>
        <fullName evidence="1">275_t:CDS:1</fullName>
    </submittedName>
</protein>
<evidence type="ECO:0000313" key="1">
    <source>
        <dbReference type="EMBL" id="CAG8731198.1"/>
    </source>
</evidence>
<keyword evidence="2" id="KW-1185">Reference proteome</keyword>
<proteinExistence type="predicted"/>
<dbReference type="EMBL" id="CAJVPT010042936">
    <property type="protein sequence ID" value="CAG8731198.1"/>
    <property type="molecule type" value="Genomic_DNA"/>
</dbReference>
<sequence>TFDVVLPENEDVKAYQSPPLAFKFKIMKVKEINMVELNRWLEGKSKISNDILKAINVLSVLSRHGPLLDQNFTSIGRTLYTSENSQAIVGGAEGQHYMERLDEKQTAQMVKYATEYRAHKINQGINLLNYHENKQMQEFRIGVSNKMVVTPARVLPAPVINYHVSSKESSITPRDGSWNMQDKKVANGVTLGSWSVISFRSGRDLPPIIIQRFIRELVSTCSDAEMNIIDINPPVTYADTSEESVRQAFIRAEQSSKQKTQLIL</sequence>